<dbReference type="AlphaFoldDB" id="A0A4P7IJA9"/>
<keyword evidence="3" id="KW-1185">Reference proteome</keyword>
<gene>
    <name evidence="2" type="ORF">EXE58_13415</name>
</gene>
<dbReference type="EMBL" id="CP038436">
    <property type="protein sequence ID" value="QBX56367.1"/>
    <property type="molecule type" value="Genomic_DNA"/>
</dbReference>
<sequence>MSERPEHRLLGSLEPMTEDDARRVAVSLLNSRYPEFAAGEWVISGVADYDTAWAFSYNSRTFLDAGEVTHALAGNGALVVPKSGDEPWFTRSGADTASQIARGRSAFET</sequence>
<dbReference type="OrthoDB" id="3401206at2"/>
<evidence type="ECO:0000313" key="3">
    <source>
        <dbReference type="Proteomes" id="UP000294853"/>
    </source>
</evidence>
<evidence type="ECO:0000313" key="2">
    <source>
        <dbReference type="EMBL" id="QBX56367.1"/>
    </source>
</evidence>
<dbReference type="Pfam" id="PF15567">
    <property type="entry name" value="Imm35"/>
    <property type="match status" value="1"/>
</dbReference>
<accession>A0A4P7IJA9</accession>
<reference evidence="2 3" key="1">
    <citation type="submission" date="2019-03" db="EMBL/GenBank/DDBJ databases">
        <title>Three New Species of Nocardioides, Nocardioides euryhalodurans sp. nov., Nocardioides seonyuensis sp. nov. and Nocardioides eburneoflavus sp. nov. Iolated from Soil.</title>
        <authorList>
            <person name="Roh S.G."/>
            <person name="Lee C."/>
            <person name="Kim M.-K."/>
            <person name="Kim S.B."/>
        </authorList>
    </citation>
    <scope>NUCLEOTIDE SEQUENCE [LARGE SCALE GENOMIC DNA]</scope>
    <source>
        <strain evidence="2 3">MMS17-SY207-3</strain>
    </source>
</reference>
<proteinExistence type="predicted"/>
<evidence type="ECO:0000259" key="1">
    <source>
        <dbReference type="Pfam" id="PF15567"/>
    </source>
</evidence>
<organism evidence="2 3">
    <name type="scientific">Nocardioides seonyuensis</name>
    <dbReference type="NCBI Taxonomy" id="2518371"/>
    <lineage>
        <taxon>Bacteria</taxon>
        <taxon>Bacillati</taxon>
        <taxon>Actinomycetota</taxon>
        <taxon>Actinomycetes</taxon>
        <taxon>Propionibacteriales</taxon>
        <taxon>Nocardioidaceae</taxon>
        <taxon>Nocardioides</taxon>
    </lineage>
</organism>
<name>A0A4P7IJA9_9ACTN</name>
<dbReference type="InterPro" id="IPR029082">
    <property type="entry name" value="Imm35"/>
</dbReference>
<dbReference type="KEGG" id="nsn:EXE58_13415"/>
<protein>
    <recommendedName>
        <fullName evidence="1">Immunity protein 35 domain-containing protein</fullName>
    </recommendedName>
</protein>
<dbReference type="Proteomes" id="UP000294853">
    <property type="component" value="Chromosome"/>
</dbReference>
<feature type="domain" description="Immunity protein 35" evidence="1">
    <location>
        <begin position="41"/>
        <end position="88"/>
    </location>
</feature>